<organism evidence="1 2">
    <name type="scientific">Thermocoleostomius sinensis A174</name>
    <dbReference type="NCBI Taxonomy" id="2016057"/>
    <lineage>
        <taxon>Bacteria</taxon>
        <taxon>Bacillati</taxon>
        <taxon>Cyanobacteriota</taxon>
        <taxon>Cyanophyceae</taxon>
        <taxon>Oculatellales</taxon>
        <taxon>Oculatellaceae</taxon>
        <taxon>Thermocoleostomius</taxon>
    </lineage>
</organism>
<keyword evidence="2" id="KW-1185">Reference proteome</keyword>
<dbReference type="InterPro" id="IPR029052">
    <property type="entry name" value="Metallo-depent_PP-like"/>
</dbReference>
<gene>
    <name evidence="1" type="ORF">OXH18_03400</name>
</gene>
<evidence type="ECO:0000313" key="1">
    <source>
        <dbReference type="EMBL" id="WAL61060.1"/>
    </source>
</evidence>
<dbReference type="RefSeq" id="WP_268611015.1">
    <property type="nucleotide sequence ID" value="NZ_CP113797.1"/>
</dbReference>
<dbReference type="Proteomes" id="UP001163152">
    <property type="component" value="Chromosome"/>
</dbReference>
<proteinExistence type="predicted"/>
<evidence type="ECO:0000313" key="2">
    <source>
        <dbReference type="Proteomes" id="UP001163152"/>
    </source>
</evidence>
<dbReference type="InterPro" id="IPR038607">
    <property type="entry name" value="PhoD-like_sf"/>
</dbReference>
<dbReference type="PANTHER" id="PTHR37031">
    <property type="entry name" value="METALLOPHOSPHATASE BINDING DOMAIN PROTEIN"/>
    <property type="match status" value="1"/>
</dbReference>
<dbReference type="Gene3D" id="3.60.21.70">
    <property type="entry name" value="PhoD-like phosphatase"/>
    <property type="match status" value="1"/>
</dbReference>
<name>A0A9E8ZD35_9CYAN</name>
<dbReference type="EMBL" id="CP113797">
    <property type="protein sequence ID" value="WAL61060.1"/>
    <property type="molecule type" value="Genomic_DNA"/>
</dbReference>
<accession>A0A9E8ZD35</accession>
<protein>
    <submittedName>
        <fullName evidence="1">PhoD-like phosphatase</fullName>
    </submittedName>
</protein>
<dbReference type="SUPFAM" id="SSF56300">
    <property type="entry name" value="Metallo-dependent phosphatases"/>
    <property type="match status" value="1"/>
</dbReference>
<dbReference type="PANTHER" id="PTHR37031:SF2">
    <property type="entry name" value="PHOD-LIKE PHOSPHATASE METALLOPHOSPHATASE DOMAIN-CONTAINING PROTEIN"/>
    <property type="match status" value="1"/>
</dbReference>
<dbReference type="AlphaFoldDB" id="A0A9E8ZD35"/>
<dbReference type="KEGG" id="tsin:OXH18_03400"/>
<sequence>MSWTPLSDRLFHLPLILAGPILRRTEPDAVTVWVALRQACDVTLEVYATEGEGRSIDQLQMQGSRATISIGQHLHLVAVTARTTQQRLTPGQVYVYDLKFQRSTVGNSSESEPWSLPQALNSMALPRMSVSYFDHQLPSFCLPPDDLNYLRIVHGSCRKAHGGARDALPILDDLLEQHCTIAQTRPHQLFLTGDQIYGDEVADPLLMALTDAGDTLLGWQEALPIDPALHSGVAPLLPCHLLPGQRSQVAEDIGGFTAGLYDQPECAKSHLFGFGEYCATYLFAWSPVLWTDFPGANAVGRSSKAAKTWEQERQIIETFAQTLGKVRRALANIATYMIFDDHDVTDDWYLNREWCLRVLGKSLGRRSVQNGMLAYALFQGWGNRPEDFEAGARGESLLLAAQRWAASEGTDQAAETNIARYLGIPDRDATGIPLFRLDGQVLILDRSKEALEWNYVVRGPRYEAIVLDTRTWRGYPADQPTNAPPMLLSPTAFDRQLRQTMQSSRQRRQTEQFPLEATLVVAPTNLVSLEAIDWVQTWNLKQGKTFHNDVGDAWNINKHAFSKLLNTLFEQRDRIIVLSGDIHYGSTVCLHYWSRQLENDRVDLLQADRIQPDRSEKPHVLVQLTSSAIKNAELKTRIVHTKIKSLVAEKPQDWAGWTQPVELLKVRSFLGFRSTKPLPPPAHLPDVQRLHRTHGNLAWDIAVRLPQAFPDWRYHIEWSKRQPAQRVSVRSSLSTRPPQTWLHRLTHWFVQHFWHNRWLQEGREVVGLNNIGLVQFHWSAQSETYLVHHDLHWYAPWEPGTVVYSRYTVPLDLELPPPTLPIVQPISQTKRKIPPIP</sequence>
<reference evidence="1" key="1">
    <citation type="submission" date="2022-12" db="EMBL/GenBank/DDBJ databases">
        <title>Polyphasic identification of a Novel Hot-Spring Cyanobacterium Ocullathermofonsia sinensis gen nov. sp. nov. and Genomic Insights on its Adaptations to the Thermal Habitat.</title>
        <authorList>
            <person name="Daroch M."/>
            <person name="Tang J."/>
            <person name="Jiang Y."/>
        </authorList>
    </citation>
    <scope>NUCLEOTIDE SEQUENCE</scope>
    <source>
        <strain evidence="1">PKUAC-SCTA174</strain>
    </source>
</reference>